<dbReference type="Pfam" id="PF14136">
    <property type="entry name" value="DUF4303"/>
    <property type="match status" value="1"/>
</dbReference>
<reference evidence="1 3" key="2">
    <citation type="submission" date="2018-07" db="EMBL/GenBank/DDBJ databases">
        <title>The Genome Sequence of Enterococcus sp. DIV0659b.</title>
        <authorList>
            <consortium name="The Broad Institute Genomics Platform"/>
            <consortium name="The Broad Institute Genomic Center for Infectious Diseases"/>
            <person name="Earl A."/>
            <person name="Manson A."/>
            <person name="Schwartman J."/>
            <person name="Gilmore M."/>
            <person name="Abouelleil A."/>
            <person name="Cao P."/>
            <person name="Chapman S."/>
            <person name="Cusick C."/>
            <person name="Shea T."/>
            <person name="Young S."/>
            <person name="Neafsey D."/>
            <person name="Nusbaum C."/>
            <person name="Birren B."/>
        </authorList>
    </citation>
    <scope>NUCLEOTIDE SEQUENCE [LARGE SCALE GENOMIC DNA]</scope>
    <source>
        <strain evidence="1 3">4G2_DIV0659</strain>
    </source>
</reference>
<sequence>MKNFLEIQQEFFFNFLIDRIDNFLLDHSDETFYAFALDCTIYQEGEINLCLNTTERWEETTNYYADKGYKEQQLAEMKYHSKDWDEEQRFASIHLFDDWVEEDEDIQTTLDWLCEQLVLFTTSETFQRIPKTEAFKLFVYDHNEEPSDSEERFEKITTSELFQL</sequence>
<organism evidence="2">
    <name type="scientific">Candidatus Enterococcus mansonii</name>
    <dbReference type="NCBI Taxonomy" id="1834181"/>
    <lineage>
        <taxon>Bacteria</taxon>
        <taxon>Bacillati</taxon>
        <taxon>Bacillota</taxon>
        <taxon>Bacilli</taxon>
        <taxon>Lactobacillales</taxon>
        <taxon>Enterococcaceae</taxon>
        <taxon>Enterococcus</taxon>
    </lineage>
</organism>
<evidence type="ECO:0000313" key="2">
    <source>
        <dbReference type="EMBL" id="OTO05925.1"/>
    </source>
</evidence>
<evidence type="ECO:0000313" key="3">
    <source>
        <dbReference type="Proteomes" id="UP000195139"/>
    </source>
</evidence>
<dbReference type="OrthoDB" id="5867542at2"/>
<dbReference type="RefSeq" id="WP_086331929.1">
    <property type="nucleotide sequence ID" value="NZ_NGLE02000001.1"/>
</dbReference>
<protein>
    <recommendedName>
        <fullName evidence="4">DUF4303 domain-containing protein</fullName>
    </recommendedName>
</protein>
<evidence type="ECO:0008006" key="4">
    <source>
        <dbReference type="Google" id="ProtNLM"/>
    </source>
</evidence>
<accession>A0A242C6Q0</accession>
<evidence type="ECO:0000313" key="1">
    <source>
        <dbReference type="EMBL" id="MEI5993282.1"/>
    </source>
</evidence>
<proteinExistence type="predicted"/>
<comment type="caution">
    <text evidence="2">The sequence shown here is derived from an EMBL/GenBank/DDBJ whole genome shotgun (WGS) entry which is preliminary data.</text>
</comment>
<keyword evidence="3" id="KW-1185">Reference proteome</keyword>
<name>A0A242C6Q0_9ENTE</name>
<dbReference type="InterPro" id="IPR025409">
    <property type="entry name" value="DUF4303"/>
</dbReference>
<dbReference type="AlphaFoldDB" id="A0A242C6Q0"/>
<gene>
    <name evidence="1" type="ORF">A5880_000823</name>
    <name evidence="2" type="ORF">A5880_003100</name>
</gene>
<reference evidence="2" key="1">
    <citation type="submission" date="2017-05" db="EMBL/GenBank/DDBJ databases">
        <title>The Genome Sequence of Enterococcus sp. 4G2_DIV0659.</title>
        <authorList>
            <consortium name="The Broad Institute Genomics Platform"/>
            <consortium name="The Broad Institute Genomic Center for Infectious Diseases"/>
            <person name="Earl A."/>
            <person name="Manson A."/>
            <person name="Schwartman J."/>
            <person name="Gilmore M."/>
            <person name="Abouelleil A."/>
            <person name="Cao P."/>
            <person name="Chapman S."/>
            <person name="Cusick C."/>
            <person name="Shea T."/>
            <person name="Young S."/>
            <person name="Neafsey D."/>
            <person name="Nusbaum C."/>
            <person name="Birren B."/>
        </authorList>
    </citation>
    <scope>NUCLEOTIDE SEQUENCE [LARGE SCALE GENOMIC DNA]</scope>
    <source>
        <strain evidence="2">4G2_DIV0659</strain>
    </source>
</reference>
<dbReference type="EMBL" id="NGLE02000001">
    <property type="protein sequence ID" value="MEI5993282.1"/>
    <property type="molecule type" value="Genomic_DNA"/>
</dbReference>
<dbReference type="Proteomes" id="UP000195139">
    <property type="component" value="Unassembled WGS sequence"/>
</dbReference>
<dbReference type="EMBL" id="NGLE01000004">
    <property type="protein sequence ID" value="OTO05925.1"/>
    <property type="molecule type" value="Genomic_DNA"/>
</dbReference>